<protein>
    <submittedName>
        <fullName evidence="1">Uncharacterized protein</fullName>
    </submittedName>
</protein>
<dbReference type="Proteomes" id="UP001295444">
    <property type="component" value="Chromosome 05"/>
</dbReference>
<dbReference type="EMBL" id="OW240916">
    <property type="protein sequence ID" value="CAH2294528.1"/>
    <property type="molecule type" value="Genomic_DNA"/>
</dbReference>
<keyword evidence="2" id="KW-1185">Reference proteome</keyword>
<gene>
    <name evidence="1" type="ORF">PECUL_23A024952</name>
</gene>
<sequence length="99" mass="11579">MAPIRTCIKSDNQQNDYRDHIRQPIGMCKYKLGNVQCQKRHGNHTTDPQIVHVQRSTDSAHSKIKRQIESMMFHSRPKTQQNGCRDLLQPLKIRTCDHT</sequence>
<reference evidence="1" key="1">
    <citation type="submission" date="2022-03" db="EMBL/GenBank/DDBJ databases">
        <authorList>
            <person name="Alioto T."/>
            <person name="Alioto T."/>
            <person name="Gomez Garrido J."/>
        </authorList>
    </citation>
    <scope>NUCLEOTIDE SEQUENCE</scope>
</reference>
<name>A0AAD1W9Y7_PELCU</name>
<evidence type="ECO:0000313" key="2">
    <source>
        <dbReference type="Proteomes" id="UP001295444"/>
    </source>
</evidence>
<proteinExistence type="predicted"/>
<accession>A0AAD1W9Y7</accession>
<dbReference type="AlphaFoldDB" id="A0AAD1W9Y7"/>
<organism evidence="1 2">
    <name type="scientific">Pelobates cultripes</name>
    <name type="common">Western spadefoot toad</name>
    <dbReference type="NCBI Taxonomy" id="61616"/>
    <lineage>
        <taxon>Eukaryota</taxon>
        <taxon>Metazoa</taxon>
        <taxon>Chordata</taxon>
        <taxon>Craniata</taxon>
        <taxon>Vertebrata</taxon>
        <taxon>Euteleostomi</taxon>
        <taxon>Amphibia</taxon>
        <taxon>Batrachia</taxon>
        <taxon>Anura</taxon>
        <taxon>Pelobatoidea</taxon>
        <taxon>Pelobatidae</taxon>
        <taxon>Pelobates</taxon>
    </lineage>
</organism>
<evidence type="ECO:0000313" key="1">
    <source>
        <dbReference type="EMBL" id="CAH2294528.1"/>
    </source>
</evidence>